<feature type="region of interest" description="Disordered" evidence="1">
    <location>
        <begin position="19"/>
        <end position="62"/>
    </location>
</feature>
<evidence type="ECO:0000313" key="3">
    <source>
        <dbReference type="EMBL" id="KAF2572959.1"/>
    </source>
</evidence>
<proteinExistence type="predicted"/>
<comment type="caution">
    <text evidence="3">The sequence shown here is derived from an EMBL/GenBank/DDBJ whole genome shotgun (WGS) entry which is preliminary data.</text>
</comment>
<organism evidence="3">
    <name type="scientific">Brassica cretica</name>
    <name type="common">Mustard</name>
    <dbReference type="NCBI Taxonomy" id="69181"/>
    <lineage>
        <taxon>Eukaryota</taxon>
        <taxon>Viridiplantae</taxon>
        <taxon>Streptophyta</taxon>
        <taxon>Embryophyta</taxon>
        <taxon>Tracheophyta</taxon>
        <taxon>Spermatophyta</taxon>
        <taxon>Magnoliopsida</taxon>
        <taxon>eudicotyledons</taxon>
        <taxon>Gunneridae</taxon>
        <taxon>Pentapetalae</taxon>
        <taxon>rosids</taxon>
        <taxon>malvids</taxon>
        <taxon>Brassicales</taxon>
        <taxon>Brassicaceae</taxon>
        <taxon>Brassiceae</taxon>
        <taxon>Brassica</taxon>
    </lineage>
</organism>
<name>A0A8S9IST3_BRACR</name>
<protein>
    <submittedName>
        <fullName evidence="3">Uncharacterized protein</fullName>
    </submittedName>
</protein>
<dbReference type="EMBL" id="QGKW02002228">
    <property type="protein sequence ID" value="KAF2536963.1"/>
    <property type="molecule type" value="Genomic_DNA"/>
</dbReference>
<accession>A0A8S9IST3</accession>
<sequence>MDPLPGRNAFVASQPMEKNVNYPTRPVDTNTDFEGTTSINPPQGVAAGNVAGGHGMGSRTMPRPMVAHNMQRMQPQGGVMAYNFPAQAGMNPSVPMQQRGMAQPHQQQQQQLRRKDPGMGMSGYAPPNKNRRL</sequence>
<dbReference type="EMBL" id="QGKY02001015">
    <property type="protein sequence ID" value="KAF2572959.1"/>
    <property type="molecule type" value="Genomic_DNA"/>
</dbReference>
<gene>
    <name evidence="2" type="ORF">F2Q68_00019002</name>
    <name evidence="3" type="ORF">F2Q70_00000551</name>
</gene>
<reference evidence="3" key="1">
    <citation type="submission" date="2019-12" db="EMBL/GenBank/DDBJ databases">
        <title>Genome sequencing and annotation of Brassica cretica.</title>
        <authorList>
            <person name="Studholme D.J."/>
            <person name="Sarris P.F."/>
        </authorList>
    </citation>
    <scope>NUCLEOTIDE SEQUENCE</scope>
    <source>
        <strain evidence="2">PFS-001/15</strain>
        <strain evidence="3">PFS-102/07</strain>
        <tissue evidence="3">Leaf</tissue>
    </source>
</reference>
<dbReference type="Proteomes" id="UP000712281">
    <property type="component" value="Unassembled WGS sequence"/>
</dbReference>
<evidence type="ECO:0000256" key="1">
    <source>
        <dbReference type="SAM" id="MobiDB-lite"/>
    </source>
</evidence>
<feature type="compositionally biased region" description="Low complexity" evidence="1">
    <location>
        <begin position="97"/>
        <end position="111"/>
    </location>
</feature>
<feature type="compositionally biased region" description="Polar residues" evidence="1">
    <location>
        <begin position="27"/>
        <end position="41"/>
    </location>
</feature>
<feature type="region of interest" description="Disordered" evidence="1">
    <location>
        <begin position="83"/>
        <end position="133"/>
    </location>
</feature>
<evidence type="ECO:0000313" key="2">
    <source>
        <dbReference type="EMBL" id="KAF2536963.1"/>
    </source>
</evidence>
<dbReference type="AlphaFoldDB" id="A0A8S9IST3"/>